<gene>
    <name evidence="16" type="ORF">IAC95_03035</name>
</gene>
<evidence type="ECO:0000256" key="9">
    <source>
        <dbReference type="ARBA" id="ARBA00023002"/>
    </source>
</evidence>
<feature type="domain" description="DUS-like FMN-binding" evidence="15">
    <location>
        <begin position="15"/>
        <end position="290"/>
    </location>
</feature>
<evidence type="ECO:0000259" key="15">
    <source>
        <dbReference type="Pfam" id="PF01207"/>
    </source>
</evidence>
<dbReference type="CDD" id="cd02801">
    <property type="entry name" value="DUS_like_FMN"/>
    <property type="match status" value="1"/>
</dbReference>
<comment type="caution">
    <text evidence="16">The sequence shown here is derived from an EMBL/GenBank/DDBJ whole genome shotgun (WGS) entry which is preliminary data.</text>
</comment>
<dbReference type="InterPro" id="IPR013785">
    <property type="entry name" value="Aldolase_TIM"/>
</dbReference>
<comment type="cofactor">
    <cofactor evidence="1 12 14">
        <name>FMN</name>
        <dbReference type="ChEBI" id="CHEBI:58210"/>
    </cofactor>
</comment>
<dbReference type="SUPFAM" id="SSF51395">
    <property type="entry name" value="FMN-linked oxidoreductases"/>
    <property type="match status" value="1"/>
</dbReference>
<dbReference type="InterPro" id="IPR018517">
    <property type="entry name" value="tRNA_hU_synthase_CS"/>
</dbReference>
<reference evidence="16" key="2">
    <citation type="journal article" date="2021" name="PeerJ">
        <title>Extensive microbial diversity within the chicken gut microbiome revealed by metagenomics and culture.</title>
        <authorList>
            <person name="Gilroy R."/>
            <person name="Ravi A."/>
            <person name="Getino M."/>
            <person name="Pursley I."/>
            <person name="Horton D.L."/>
            <person name="Alikhan N.F."/>
            <person name="Baker D."/>
            <person name="Gharbi K."/>
            <person name="Hall N."/>
            <person name="Watson M."/>
            <person name="Adriaenssens E.M."/>
            <person name="Foster-Nyarko E."/>
            <person name="Jarju S."/>
            <person name="Secka A."/>
            <person name="Antonio M."/>
            <person name="Oren A."/>
            <person name="Chaudhuri R.R."/>
            <person name="La Ragione R."/>
            <person name="Hildebrand F."/>
            <person name="Pallen M.J."/>
        </authorList>
    </citation>
    <scope>NUCLEOTIDE SEQUENCE</scope>
    <source>
        <strain evidence="16">CHK121-14286</strain>
    </source>
</reference>
<keyword evidence="9 12" id="KW-0560">Oxidoreductase</keyword>
<feature type="binding site" evidence="14">
    <location>
        <position position="142"/>
    </location>
    <ligand>
        <name>FMN</name>
        <dbReference type="ChEBI" id="CHEBI:58210"/>
    </ligand>
</feature>
<dbReference type="Proteomes" id="UP000824200">
    <property type="component" value="Unassembled WGS sequence"/>
</dbReference>
<feature type="binding site" evidence="14">
    <location>
        <position position="72"/>
    </location>
    <ligand>
        <name>FMN</name>
        <dbReference type="ChEBI" id="CHEBI:58210"/>
    </ligand>
</feature>
<evidence type="ECO:0000256" key="4">
    <source>
        <dbReference type="ARBA" id="ARBA00022630"/>
    </source>
</evidence>
<proteinExistence type="inferred from homology"/>
<dbReference type="Pfam" id="PF01207">
    <property type="entry name" value="Dus"/>
    <property type="match status" value="1"/>
</dbReference>
<evidence type="ECO:0000256" key="7">
    <source>
        <dbReference type="ARBA" id="ARBA00022857"/>
    </source>
</evidence>
<comment type="catalytic activity">
    <reaction evidence="10">
        <text>a 5,6-dihydrouridine in tRNA + NADP(+) = a uridine in tRNA + NADPH + H(+)</text>
        <dbReference type="Rhea" id="RHEA:23624"/>
        <dbReference type="Rhea" id="RHEA-COMP:13339"/>
        <dbReference type="Rhea" id="RHEA-COMP:13887"/>
        <dbReference type="ChEBI" id="CHEBI:15378"/>
        <dbReference type="ChEBI" id="CHEBI:57783"/>
        <dbReference type="ChEBI" id="CHEBI:58349"/>
        <dbReference type="ChEBI" id="CHEBI:65315"/>
        <dbReference type="ChEBI" id="CHEBI:74443"/>
    </reaction>
</comment>
<dbReference type="GO" id="GO:0050660">
    <property type="term" value="F:flavin adenine dinucleotide binding"/>
    <property type="evidence" value="ECO:0007669"/>
    <property type="project" value="InterPro"/>
</dbReference>
<evidence type="ECO:0000256" key="12">
    <source>
        <dbReference type="PIRNR" id="PIRNR006621"/>
    </source>
</evidence>
<keyword evidence="7" id="KW-0521">NADP</keyword>
<keyword evidence="8" id="KW-0694">RNA-binding</keyword>
<evidence type="ECO:0000313" key="16">
    <source>
        <dbReference type="EMBL" id="HIR65841.1"/>
    </source>
</evidence>
<dbReference type="PROSITE" id="PS01136">
    <property type="entry name" value="UPF0034"/>
    <property type="match status" value="1"/>
</dbReference>
<dbReference type="GO" id="GO:0017150">
    <property type="term" value="F:tRNA dihydrouridine synthase activity"/>
    <property type="evidence" value="ECO:0007669"/>
    <property type="project" value="InterPro"/>
</dbReference>
<dbReference type="PANTHER" id="PTHR45846">
    <property type="entry name" value="TRNA-DIHYDROURIDINE(47) SYNTHASE [NAD(P)(+)]-LIKE"/>
    <property type="match status" value="1"/>
</dbReference>
<evidence type="ECO:0000256" key="1">
    <source>
        <dbReference type="ARBA" id="ARBA00001917"/>
    </source>
</evidence>
<feature type="binding site" evidence="14">
    <location>
        <position position="171"/>
    </location>
    <ligand>
        <name>FMN</name>
        <dbReference type="ChEBI" id="CHEBI:58210"/>
    </ligand>
</feature>
<dbReference type="GO" id="GO:0000049">
    <property type="term" value="F:tRNA binding"/>
    <property type="evidence" value="ECO:0007669"/>
    <property type="project" value="UniProtKB-KW"/>
</dbReference>
<keyword evidence="5 12" id="KW-0288">FMN</keyword>
<organism evidence="16 17">
    <name type="scientific">Candidatus Fimimonas gallinarum</name>
    <dbReference type="NCBI Taxonomy" id="2840821"/>
    <lineage>
        <taxon>Bacteria</taxon>
        <taxon>Pseudomonadati</taxon>
        <taxon>Myxococcota</taxon>
        <taxon>Myxococcia</taxon>
        <taxon>Myxococcales</taxon>
        <taxon>Cystobacterineae</taxon>
        <taxon>Myxococcaceae</taxon>
        <taxon>Myxococcaceae incertae sedis</taxon>
        <taxon>Candidatus Fimimonas</taxon>
    </lineage>
</organism>
<feature type="binding site" evidence="14">
    <location>
        <begin position="18"/>
        <end position="20"/>
    </location>
    <ligand>
        <name>FMN</name>
        <dbReference type="ChEBI" id="CHEBI:58210"/>
    </ligand>
</feature>
<comment type="catalytic activity">
    <reaction evidence="11">
        <text>a 5,6-dihydrouridine in tRNA + NAD(+) = a uridine in tRNA + NADH + H(+)</text>
        <dbReference type="Rhea" id="RHEA:54452"/>
        <dbReference type="Rhea" id="RHEA-COMP:13339"/>
        <dbReference type="Rhea" id="RHEA-COMP:13887"/>
        <dbReference type="ChEBI" id="CHEBI:15378"/>
        <dbReference type="ChEBI" id="CHEBI:57540"/>
        <dbReference type="ChEBI" id="CHEBI:57945"/>
        <dbReference type="ChEBI" id="CHEBI:65315"/>
        <dbReference type="ChEBI" id="CHEBI:74443"/>
    </reaction>
</comment>
<sequence length="320" mass="34973">MSVKDLFRSASANTILAPMAGYTDAPFRSFCADFGAGLTVTEMVSAKALVMNNQLTHTLLKTFPSKSPCFVQIFGHEPQVMAQCVQLPEMQKFDGVDINMGCPVKKIVSNGDGSALMEDVRLASQCIAAVKKAVGNKPLSVKFRLGVQDGSGVADFAKMCADSGADFVTVHFRTRKQMYSGQADYSFLPQVVKCGIPVFANGDVSQRSQYLQLTSEGAFGVAVGRAGLGRPYVFSQIADTPYTMDVWQTIQKHIAMLLQYMPERVVNNEMKKHVAFYLKGMRNAKQTVIAVAQSASLAFTEEAVNKFFIENSSYRTVTDD</sequence>
<protein>
    <recommendedName>
        <fullName evidence="12">tRNA-dihydrouridine synthase</fullName>
        <ecNumber evidence="12">1.3.1.-</ecNumber>
    </recommendedName>
</protein>
<evidence type="ECO:0000256" key="5">
    <source>
        <dbReference type="ARBA" id="ARBA00022643"/>
    </source>
</evidence>
<evidence type="ECO:0000256" key="6">
    <source>
        <dbReference type="ARBA" id="ARBA00022694"/>
    </source>
</evidence>
<dbReference type="InterPro" id="IPR024036">
    <property type="entry name" value="tRNA-dHydroUridine_Synthase_C"/>
</dbReference>
<evidence type="ECO:0000256" key="10">
    <source>
        <dbReference type="ARBA" id="ARBA00048205"/>
    </source>
</evidence>
<dbReference type="PIRSF" id="PIRSF006621">
    <property type="entry name" value="Dus"/>
    <property type="match status" value="1"/>
</dbReference>
<dbReference type="Gene3D" id="1.10.1200.80">
    <property type="entry name" value="Putative flavin oxidoreducatase, domain 2"/>
    <property type="match status" value="1"/>
</dbReference>
<dbReference type="InterPro" id="IPR001269">
    <property type="entry name" value="DUS_fam"/>
</dbReference>
<evidence type="ECO:0000256" key="2">
    <source>
        <dbReference type="ARBA" id="ARBA00002790"/>
    </source>
</evidence>
<dbReference type="AlphaFoldDB" id="A0A9D1J807"/>
<comment type="similarity">
    <text evidence="12">Belongs to the dus family.</text>
</comment>
<dbReference type="Gene3D" id="3.20.20.70">
    <property type="entry name" value="Aldolase class I"/>
    <property type="match status" value="1"/>
</dbReference>
<evidence type="ECO:0000256" key="13">
    <source>
        <dbReference type="PIRSR" id="PIRSR006621-1"/>
    </source>
</evidence>
<evidence type="ECO:0000256" key="8">
    <source>
        <dbReference type="ARBA" id="ARBA00022884"/>
    </source>
</evidence>
<dbReference type="InterPro" id="IPR035587">
    <property type="entry name" value="DUS-like_FMN-bd"/>
</dbReference>
<name>A0A9D1J807_9BACT</name>
<keyword evidence="6 12" id="KW-0819">tRNA processing</keyword>
<evidence type="ECO:0000256" key="11">
    <source>
        <dbReference type="ARBA" id="ARBA00048802"/>
    </source>
</evidence>
<comment type="function">
    <text evidence="2 12">Catalyzes the synthesis of 5,6-dihydrouridine (D), a modified base found in the D-loop of most tRNAs, via the reduction of the C5-C6 double bond in target uridines.</text>
</comment>
<accession>A0A9D1J807</accession>
<dbReference type="EC" id="1.3.1.-" evidence="12"/>
<keyword evidence="14" id="KW-0547">Nucleotide-binding</keyword>
<evidence type="ECO:0000256" key="3">
    <source>
        <dbReference type="ARBA" id="ARBA00022555"/>
    </source>
</evidence>
<feature type="active site" description="Proton donor" evidence="13">
    <location>
        <position position="102"/>
    </location>
</feature>
<evidence type="ECO:0000256" key="14">
    <source>
        <dbReference type="PIRSR" id="PIRSR006621-2"/>
    </source>
</evidence>
<dbReference type="PANTHER" id="PTHR45846:SF1">
    <property type="entry name" value="TRNA-DIHYDROURIDINE(47) SYNTHASE [NAD(P)(+)]-LIKE"/>
    <property type="match status" value="1"/>
</dbReference>
<keyword evidence="3" id="KW-0820">tRNA-binding</keyword>
<keyword evidence="4 12" id="KW-0285">Flavoprotein</keyword>
<evidence type="ECO:0000313" key="17">
    <source>
        <dbReference type="Proteomes" id="UP000824200"/>
    </source>
</evidence>
<feature type="binding site" evidence="14">
    <location>
        <begin position="224"/>
        <end position="225"/>
    </location>
    <ligand>
        <name>FMN</name>
        <dbReference type="ChEBI" id="CHEBI:58210"/>
    </ligand>
</feature>
<dbReference type="EMBL" id="DVHL01000027">
    <property type="protein sequence ID" value="HIR65841.1"/>
    <property type="molecule type" value="Genomic_DNA"/>
</dbReference>
<reference evidence="16" key="1">
    <citation type="submission" date="2020-10" db="EMBL/GenBank/DDBJ databases">
        <authorList>
            <person name="Gilroy R."/>
        </authorList>
    </citation>
    <scope>NUCLEOTIDE SEQUENCE</scope>
    <source>
        <strain evidence="16">CHK121-14286</strain>
    </source>
</reference>